<dbReference type="NCBIfam" id="TIGR00710">
    <property type="entry name" value="efflux_Bcr_CflA"/>
    <property type="match status" value="1"/>
</dbReference>
<name>A0ABM7VC15_9BACT</name>
<feature type="transmembrane region" description="Helical" evidence="8">
    <location>
        <begin position="99"/>
        <end position="117"/>
    </location>
</feature>
<dbReference type="SUPFAM" id="SSF103473">
    <property type="entry name" value="MFS general substrate transporter"/>
    <property type="match status" value="1"/>
</dbReference>
<dbReference type="RefSeq" id="WP_338397558.1">
    <property type="nucleotide sequence ID" value="NZ_AP025292.1"/>
</dbReference>
<keyword evidence="4" id="KW-1003">Cell membrane</keyword>
<feature type="transmembrane region" description="Helical" evidence="8">
    <location>
        <begin position="181"/>
        <end position="201"/>
    </location>
</feature>
<feature type="transmembrane region" description="Helical" evidence="8">
    <location>
        <begin position="364"/>
        <end position="384"/>
    </location>
</feature>
<dbReference type="PANTHER" id="PTHR23502">
    <property type="entry name" value="MAJOR FACILITATOR SUPERFAMILY"/>
    <property type="match status" value="1"/>
</dbReference>
<evidence type="ECO:0000256" key="5">
    <source>
        <dbReference type="ARBA" id="ARBA00022692"/>
    </source>
</evidence>
<organism evidence="10 11">
    <name type="scientific">Persicobacter psychrovividus</name>
    <dbReference type="NCBI Taxonomy" id="387638"/>
    <lineage>
        <taxon>Bacteria</taxon>
        <taxon>Pseudomonadati</taxon>
        <taxon>Bacteroidota</taxon>
        <taxon>Cytophagia</taxon>
        <taxon>Cytophagales</taxon>
        <taxon>Persicobacteraceae</taxon>
        <taxon>Persicobacter</taxon>
    </lineage>
</organism>
<dbReference type="PANTHER" id="PTHR23502:SF132">
    <property type="entry name" value="POLYAMINE TRANSPORTER 2-RELATED"/>
    <property type="match status" value="1"/>
</dbReference>
<evidence type="ECO:0000256" key="4">
    <source>
        <dbReference type="ARBA" id="ARBA00022475"/>
    </source>
</evidence>
<evidence type="ECO:0000313" key="10">
    <source>
        <dbReference type="EMBL" id="BDC98238.1"/>
    </source>
</evidence>
<evidence type="ECO:0000256" key="6">
    <source>
        <dbReference type="ARBA" id="ARBA00022989"/>
    </source>
</evidence>
<dbReference type="Proteomes" id="UP001354989">
    <property type="component" value="Chromosome"/>
</dbReference>
<dbReference type="PROSITE" id="PS50850">
    <property type="entry name" value="MFS"/>
    <property type="match status" value="1"/>
</dbReference>
<dbReference type="CDD" id="cd17320">
    <property type="entry name" value="MFS_MdfA_MDR_like"/>
    <property type="match status" value="1"/>
</dbReference>
<reference evidence="10 11" key="1">
    <citation type="submission" date="2021-12" db="EMBL/GenBank/DDBJ databases">
        <title>Genome sequencing of bacteria with rrn-lacking chromosome and rrn-plasmid.</title>
        <authorList>
            <person name="Anda M."/>
            <person name="Iwasaki W."/>
        </authorList>
    </citation>
    <scope>NUCLEOTIDE SEQUENCE [LARGE SCALE GENOMIC DNA]</scope>
    <source>
        <strain evidence="10 11">NBRC 101262</strain>
    </source>
</reference>
<keyword evidence="5 8" id="KW-0812">Transmembrane</keyword>
<comment type="subcellular location">
    <subcellularLocation>
        <location evidence="1">Cell membrane</location>
        <topology evidence="1">Multi-pass membrane protein</topology>
    </subcellularLocation>
</comment>
<evidence type="ECO:0000256" key="8">
    <source>
        <dbReference type="SAM" id="Phobius"/>
    </source>
</evidence>
<dbReference type="InterPro" id="IPR005829">
    <property type="entry name" value="Sugar_transporter_CS"/>
</dbReference>
<feature type="transmembrane region" description="Helical" evidence="8">
    <location>
        <begin position="69"/>
        <end position="87"/>
    </location>
</feature>
<feature type="transmembrane region" description="Helical" evidence="8">
    <location>
        <begin position="30"/>
        <end position="49"/>
    </location>
</feature>
<evidence type="ECO:0000259" key="9">
    <source>
        <dbReference type="PROSITE" id="PS50850"/>
    </source>
</evidence>
<keyword evidence="11" id="KW-1185">Reference proteome</keyword>
<evidence type="ECO:0000256" key="1">
    <source>
        <dbReference type="ARBA" id="ARBA00004651"/>
    </source>
</evidence>
<feature type="transmembrane region" description="Helical" evidence="8">
    <location>
        <begin position="233"/>
        <end position="251"/>
    </location>
</feature>
<protein>
    <submittedName>
        <fullName evidence="10">Bcr/CflA family drug resistance efflux transporter</fullName>
    </submittedName>
</protein>
<dbReference type="Gene3D" id="1.20.1720.10">
    <property type="entry name" value="Multidrug resistance protein D"/>
    <property type="match status" value="1"/>
</dbReference>
<dbReference type="EMBL" id="AP025292">
    <property type="protein sequence ID" value="BDC98238.1"/>
    <property type="molecule type" value="Genomic_DNA"/>
</dbReference>
<feature type="transmembrane region" description="Helical" evidence="8">
    <location>
        <begin position="390"/>
        <end position="410"/>
    </location>
</feature>
<evidence type="ECO:0000256" key="2">
    <source>
        <dbReference type="ARBA" id="ARBA00006236"/>
    </source>
</evidence>
<evidence type="ECO:0000256" key="3">
    <source>
        <dbReference type="ARBA" id="ARBA00022448"/>
    </source>
</evidence>
<sequence length="420" mass="46436">MYGKFRAAQSEYNKYKNMNHSPSKNQYSSLIYMLATLVAMGALAIDMYLPSIPEVATHFATSIPKIELTISMFLVGFAFGQFTGGPFSDHYGRKPMMMIGLSIFTVASIGMVFSPSLPVLYGFRILQGFGGGFTTVNCAPLVKDRFNHQESAKILSTIAGVRMAVPIIAPIIGGLLAKLGYWQTSFVVLFLYALGALLMVSKKIEQLPSNKQGGIRIKPMLQNYGHIFSNRQGMGFILSGAFTLCGLYAFISRATSIYVSHFHIAETIFPWLFALNTILMLGLSRYSKRLLRKRSPESIVRIGYLMNFSAGALLWLYVQFTPQPSLWVLMLLGFLFIGALGFVFGHVNACFLQCYPGRTATANATYGLIRFSMAGTIGGLIHFISSDILLPTYQMMFLCAILSNGFYYLLAFQQPQPAAS</sequence>
<gene>
    <name evidence="10" type="ORF">PEPS_05190</name>
</gene>
<accession>A0ABM7VC15</accession>
<feature type="domain" description="Major facilitator superfamily (MFS) profile" evidence="9">
    <location>
        <begin position="30"/>
        <end position="418"/>
    </location>
</feature>
<keyword evidence="3" id="KW-0813">Transport</keyword>
<dbReference type="PROSITE" id="PS00216">
    <property type="entry name" value="SUGAR_TRANSPORT_1"/>
    <property type="match status" value="1"/>
</dbReference>
<evidence type="ECO:0000313" key="11">
    <source>
        <dbReference type="Proteomes" id="UP001354989"/>
    </source>
</evidence>
<dbReference type="InterPro" id="IPR011701">
    <property type="entry name" value="MFS"/>
</dbReference>
<dbReference type="InterPro" id="IPR036259">
    <property type="entry name" value="MFS_trans_sf"/>
</dbReference>
<comment type="similarity">
    <text evidence="2">Belongs to the major facilitator superfamily. Bcr/CmlA family.</text>
</comment>
<dbReference type="InterPro" id="IPR020846">
    <property type="entry name" value="MFS_dom"/>
</dbReference>
<dbReference type="InterPro" id="IPR004812">
    <property type="entry name" value="Efflux_drug-R_Bcr/CmlA"/>
</dbReference>
<feature type="transmembrane region" description="Helical" evidence="8">
    <location>
        <begin position="302"/>
        <end position="320"/>
    </location>
</feature>
<feature type="transmembrane region" description="Helical" evidence="8">
    <location>
        <begin position="257"/>
        <end position="281"/>
    </location>
</feature>
<dbReference type="Pfam" id="PF07690">
    <property type="entry name" value="MFS_1"/>
    <property type="match status" value="1"/>
</dbReference>
<feature type="transmembrane region" description="Helical" evidence="8">
    <location>
        <begin position="326"/>
        <end position="352"/>
    </location>
</feature>
<keyword evidence="7 8" id="KW-0472">Membrane</keyword>
<keyword evidence="6 8" id="KW-1133">Transmembrane helix</keyword>
<proteinExistence type="inferred from homology"/>
<evidence type="ECO:0000256" key="7">
    <source>
        <dbReference type="ARBA" id="ARBA00023136"/>
    </source>
</evidence>